<keyword evidence="1" id="KW-0472">Membrane</keyword>
<gene>
    <name evidence="2" type="ORF">DPMN_175734</name>
</gene>
<proteinExistence type="predicted"/>
<comment type="caution">
    <text evidence="2">The sequence shown here is derived from an EMBL/GenBank/DDBJ whole genome shotgun (WGS) entry which is preliminary data.</text>
</comment>
<dbReference type="AlphaFoldDB" id="A0A9D4E761"/>
<reference evidence="2" key="2">
    <citation type="submission" date="2020-11" db="EMBL/GenBank/DDBJ databases">
        <authorList>
            <person name="McCartney M.A."/>
            <person name="Auch B."/>
            <person name="Kono T."/>
            <person name="Mallez S."/>
            <person name="Becker A."/>
            <person name="Gohl D.M."/>
            <person name="Silverstein K.A.T."/>
            <person name="Koren S."/>
            <person name="Bechman K.B."/>
            <person name="Herman A."/>
            <person name="Abrahante J.E."/>
            <person name="Garbe J."/>
        </authorList>
    </citation>
    <scope>NUCLEOTIDE SEQUENCE</scope>
    <source>
        <strain evidence="2">Duluth1</strain>
        <tissue evidence="2">Whole animal</tissue>
    </source>
</reference>
<accession>A0A9D4E761</accession>
<feature type="transmembrane region" description="Helical" evidence="1">
    <location>
        <begin position="41"/>
        <end position="65"/>
    </location>
</feature>
<evidence type="ECO:0000313" key="3">
    <source>
        <dbReference type="Proteomes" id="UP000828390"/>
    </source>
</evidence>
<reference evidence="2" key="1">
    <citation type="journal article" date="2019" name="bioRxiv">
        <title>The Genome of the Zebra Mussel, Dreissena polymorpha: A Resource for Invasive Species Research.</title>
        <authorList>
            <person name="McCartney M.A."/>
            <person name="Auch B."/>
            <person name="Kono T."/>
            <person name="Mallez S."/>
            <person name="Zhang Y."/>
            <person name="Obille A."/>
            <person name="Becker A."/>
            <person name="Abrahante J.E."/>
            <person name="Garbe J."/>
            <person name="Badalamenti J.P."/>
            <person name="Herman A."/>
            <person name="Mangelson H."/>
            <person name="Liachko I."/>
            <person name="Sullivan S."/>
            <person name="Sone E.D."/>
            <person name="Koren S."/>
            <person name="Silverstein K.A.T."/>
            <person name="Beckman K.B."/>
            <person name="Gohl D.M."/>
        </authorList>
    </citation>
    <scope>NUCLEOTIDE SEQUENCE</scope>
    <source>
        <strain evidence="2">Duluth1</strain>
        <tissue evidence="2">Whole animal</tissue>
    </source>
</reference>
<keyword evidence="1" id="KW-1133">Transmembrane helix</keyword>
<dbReference type="EMBL" id="JAIWYP010000009">
    <property type="protein sequence ID" value="KAH3774353.1"/>
    <property type="molecule type" value="Genomic_DNA"/>
</dbReference>
<protein>
    <submittedName>
        <fullName evidence="2">Uncharacterized protein</fullName>
    </submittedName>
</protein>
<name>A0A9D4E761_DREPO</name>
<organism evidence="2 3">
    <name type="scientific">Dreissena polymorpha</name>
    <name type="common">Zebra mussel</name>
    <name type="synonym">Mytilus polymorpha</name>
    <dbReference type="NCBI Taxonomy" id="45954"/>
    <lineage>
        <taxon>Eukaryota</taxon>
        <taxon>Metazoa</taxon>
        <taxon>Spiralia</taxon>
        <taxon>Lophotrochozoa</taxon>
        <taxon>Mollusca</taxon>
        <taxon>Bivalvia</taxon>
        <taxon>Autobranchia</taxon>
        <taxon>Heteroconchia</taxon>
        <taxon>Euheterodonta</taxon>
        <taxon>Imparidentia</taxon>
        <taxon>Neoheterodontei</taxon>
        <taxon>Myida</taxon>
        <taxon>Dreissenoidea</taxon>
        <taxon>Dreissenidae</taxon>
        <taxon>Dreissena</taxon>
    </lineage>
</organism>
<dbReference type="Proteomes" id="UP000828390">
    <property type="component" value="Unassembled WGS sequence"/>
</dbReference>
<keyword evidence="3" id="KW-1185">Reference proteome</keyword>
<keyword evidence="1" id="KW-0812">Transmembrane</keyword>
<evidence type="ECO:0000313" key="2">
    <source>
        <dbReference type="EMBL" id="KAH3774353.1"/>
    </source>
</evidence>
<sequence>MLFQIQSTVYQFNGTVTQETHNNNTDLESELYDIVDYLPRILVYATISICAICGNVLILLCVCASKNRWMAELSKW</sequence>
<evidence type="ECO:0000256" key="1">
    <source>
        <dbReference type="SAM" id="Phobius"/>
    </source>
</evidence>